<dbReference type="Proteomes" id="UP000177725">
    <property type="component" value="Unassembled WGS sequence"/>
</dbReference>
<dbReference type="AlphaFoldDB" id="A0A1G2F4J7"/>
<evidence type="ECO:0000313" key="2">
    <source>
        <dbReference type="EMBL" id="OGZ32995.1"/>
    </source>
</evidence>
<keyword evidence="1" id="KW-1133">Transmembrane helix</keyword>
<reference evidence="2 3" key="1">
    <citation type="journal article" date="2016" name="Nat. Commun.">
        <title>Thousands of microbial genomes shed light on interconnected biogeochemical processes in an aquifer system.</title>
        <authorList>
            <person name="Anantharaman K."/>
            <person name="Brown C.T."/>
            <person name="Hug L.A."/>
            <person name="Sharon I."/>
            <person name="Castelle C.J."/>
            <person name="Probst A.J."/>
            <person name="Thomas B.C."/>
            <person name="Singh A."/>
            <person name="Wilkins M.J."/>
            <person name="Karaoz U."/>
            <person name="Brodie E.L."/>
            <person name="Williams K.H."/>
            <person name="Hubbard S.S."/>
            <person name="Banfield J.F."/>
        </authorList>
    </citation>
    <scope>NUCLEOTIDE SEQUENCE [LARGE SCALE GENOMIC DNA]</scope>
</reference>
<comment type="caution">
    <text evidence="2">The sequence shown here is derived from an EMBL/GenBank/DDBJ whole genome shotgun (WGS) entry which is preliminary data.</text>
</comment>
<keyword evidence="1" id="KW-0812">Transmembrane</keyword>
<name>A0A1G2F4J7_9BACT</name>
<dbReference type="EMBL" id="MHMV01000058">
    <property type="protein sequence ID" value="OGZ32995.1"/>
    <property type="molecule type" value="Genomic_DNA"/>
</dbReference>
<feature type="transmembrane region" description="Helical" evidence="1">
    <location>
        <begin position="20"/>
        <end position="38"/>
    </location>
</feature>
<organism evidence="2 3">
    <name type="scientific">Candidatus Portnoybacteria bacterium RBG_13_41_18</name>
    <dbReference type="NCBI Taxonomy" id="1801991"/>
    <lineage>
        <taxon>Bacteria</taxon>
        <taxon>Candidatus Portnoyibacteriota</taxon>
    </lineage>
</organism>
<accession>A0A1G2F4J7</accession>
<protein>
    <submittedName>
        <fullName evidence="2">Uncharacterized protein</fullName>
    </submittedName>
</protein>
<keyword evidence="1" id="KW-0472">Membrane</keyword>
<gene>
    <name evidence="2" type="ORF">A2174_00145</name>
</gene>
<evidence type="ECO:0000256" key="1">
    <source>
        <dbReference type="SAM" id="Phobius"/>
    </source>
</evidence>
<proteinExistence type="predicted"/>
<evidence type="ECO:0000313" key="3">
    <source>
        <dbReference type="Proteomes" id="UP000177725"/>
    </source>
</evidence>
<sequence>MIIDSIVKDIKSSHLSRDELPVLFLTFIFLIIFAILNLRHWRGLDFLNNWAAGIVEKILSKFQKK</sequence>